<dbReference type="CDD" id="cd06261">
    <property type="entry name" value="TM_PBP2"/>
    <property type="match status" value="1"/>
</dbReference>
<evidence type="ECO:0000256" key="1">
    <source>
        <dbReference type="ARBA" id="ARBA00004651"/>
    </source>
</evidence>
<feature type="transmembrane region" description="Helical" evidence="7">
    <location>
        <begin position="197"/>
        <end position="219"/>
    </location>
</feature>
<evidence type="ECO:0000313" key="10">
    <source>
        <dbReference type="Proteomes" id="UP000632377"/>
    </source>
</evidence>
<sequence length="279" mass="31280">MNYTFKTRLLRVFIYIFLVILAVMCILPMWILLVNATRTTPEIQQGISLVPGSNFVANWRNLTNRGFSITNGFTNSVTISVGVTVLSVYFSMMFAYAIQVYDFFYKKFLYGLVIVLVLVPTQVSIIGFYRYMSLLKLTNSYIPLIVPAIAAPGAIFLAVQYMQSVVIRDLIDAARIDGCGEIAIFHKIMLPIAKPGAFTMGIFAFVGSWNNFFTPFIMLNKIEKYTLPMLVQTLRGDTYRTDYGSIYVGLAVSIVPIIIVYAIFSKYIVSGIAMGAVKE</sequence>
<feature type="transmembrane region" description="Helical" evidence="7">
    <location>
        <begin position="77"/>
        <end position="96"/>
    </location>
</feature>
<comment type="subcellular location">
    <subcellularLocation>
        <location evidence="1 7">Cell membrane</location>
        <topology evidence="1 7">Multi-pass membrane protein</topology>
    </subcellularLocation>
</comment>
<feature type="transmembrane region" description="Helical" evidence="7">
    <location>
        <begin position="12"/>
        <end position="33"/>
    </location>
</feature>
<comment type="caution">
    <text evidence="9">The sequence shown here is derived from an EMBL/GenBank/DDBJ whole genome shotgun (WGS) entry which is preliminary data.</text>
</comment>
<evidence type="ECO:0000256" key="4">
    <source>
        <dbReference type="ARBA" id="ARBA00022692"/>
    </source>
</evidence>
<evidence type="ECO:0000256" key="5">
    <source>
        <dbReference type="ARBA" id="ARBA00022989"/>
    </source>
</evidence>
<organism evidence="9 10">
    <name type="scientific">Clostridium rhizosphaerae</name>
    <dbReference type="NCBI Taxonomy" id="2803861"/>
    <lineage>
        <taxon>Bacteria</taxon>
        <taxon>Bacillati</taxon>
        <taxon>Bacillota</taxon>
        <taxon>Clostridia</taxon>
        <taxon>Eubacteriales</taxon>
        <taxon>Clostridiaceae</taxon>
        <taxon>Clostridium</taxon>
    </lineage>
</organism>
<feature type="transmembrane region" description="Helical" evidence="7">
    <location>
        <begin position="141"/>
        <end position="159"/>
    </location>
</feature>
<dbReference type="RefSeq" id="WP_202746880.1">
    <property type="nucleotide sequence ID" value="NZ_JAESWC010000001.1"/>
</dbReference>
<keyword evidence="5 7" id="KW-1133">Transmembrane helix</keyword>
<feature type="transmembrane region" description="Helical" evidence="7">
    <location>
        <begin position="108"/>
        <end position="129"/>
    </location>
</feature>
<dbReference type="PROSITE" id="PS50928">
    <property type="entry name" value="ABC_TM1"/>
    <property type="match status" value="1"/>
</dbReference>
<dbReference type="Pfam" id="PF00528">
    <property type="entry name" value="BPD_transp_1"/>
    <property type="match status" value="1"/>
</dbReference>
<dbReference type="PANTHER" id="PTHR43744">
    <property type="entry name" value="ABC TRANSPORTER PERMEASE PROTEIN MG189-RELATED-RELATED"/>
    <property type="match status" value="1"/>
</dbReference>
<reference evidence="9 10" key="1">
    <citation type="submission" date="2021-01" db="EMBL/GenBank/DDBJ databases">
        <title>Genome public.</title>
        <authorList>
            <person name="Liu C."/>
            <person name="Sun Q."/>
        </authorList>
    </citation>
    <scope>NUCLEOTIDE SEQUENCE [LARGE SCALE GENOMIC DNA]</scope>
    <source>
        <strain evidence="9 10">YIM B02515</strain>
    </source>
</reference>
<dbReference type="InterPro" id="IPR000515">
    <property type="entry name" value="MetI-like"/>
</dbReference>
<keyword evidence="2 7" id="KW-0813">Transport</keyword>
<dbReference type="Gene3D" id="1.10.3720.10">
    <property type="entry name" value="MetI-like"/>
    <property type="match status" value="1"/>
</dbReference>
<evidence type="ECO:0000256" key="7">
    <source>
        <dbReference type="RuleBase" id="RU363032"/>
    </source>
</evidence>
<keyword evidence="3" id="KW-1003">Cell membrane</keyword>
<dbReference type="EMBL" id="JAESWC010000001">
    <property type="protein sequence ID" value="MBL4934231.1"/>
    <property type="molecule type" value="Genomic_DNA"/>
</dbReference>
<evidence type="ECO:0000256" key="6">
    <source>
        <dbReference type="ARBA" id="ARBA00023136"/>
    </source>
</evidence>
<name>A0ABS1T4H9_9CLOT</name>
<feature type="transmembrane region" description="Helical" evidence="7">
    <location>
        <begin position="244"/>
        <end position="264"/>
    </location>
</feature>
<dbReference type="PANTHER" id="PTHR43744:SF2">
    <property type="entry name" value="ARABINOOLIGOSACCHARIDES TRANSPORT SYSTEM PERMEASE PROTEIN ARAQ"/>
    <property type="match status" value="1"/>
</dbReference>
<accession>A0ABS1T4H9</accession>
<comment type="similarity">
    <text evidence="7">Belongs to the binding-protein-dependent transport system permease family.</text>
</comment>
<dbReference type="SUPFAM" id="SSF161098">
    <property type="entry name" value="MetI-like"/>
    <property type="match status" value="1"/>
</dbReference>
<feature type="domain" description="ABC transmembrane type-1" evidence="8">
    <location>
        <begin position="73"/>
        <end position="264"/>
    </location>
</feature>
<protein>
    <submittedName>
        <fullName evidence="9">Carbohydrate ABC transporter permease</fullName>
    </submittedName>
</protein>
<gene>
    <name evidence="9" type="ORF">JK636_00510</name>
</gene>
<proteinExistence type="inferred from homology"/>
<evidence type="ECO:0000313" key="9">
    <source>
        <dbReference type="EMBL" id="MBL4934231.1"/>
    </source>
</evidence>
<evidence type="ECO:0000259" key="8">
    <source>
        <dbReference type="PROSITE" id="PS50928"/>
    </source>
</evidence>
<keyword evidence="10" id="KW-1185">Reference proteome</keyword>
<dbReference type="Proteomes" id="UP000632377">
    <property type="component" value="Unassembled WGS sequence"/>
</dbReference>
<evidence type="ECO:0000256" key="3">
    <source>
        <dbReference type="ARBA" id="ARBA00022475"/>
    </source>
</evidence>
<evidence type="ECO:0000256" key="2">
    <source>
        <dbReference type="ARBA" id="ARBA00022448"/>
    </source>
</evidence>
<dbReference type="InterPro" id="IPR035906">
    <property type="entry name" value="MetI-like_sf"/>
</dbReference>
<keyword evidence="6 7" id="KW-0472">Membrane</keyword>
<keyword evidence="4 7" id="KW-0812">Transmembrane</keyword>